<protein>
    <submittedName>
        <fullName evidence="2">Uncharacterized protein</fullName>
    </submittedName>
</protein>
<feature type="region of interest" description="Disordered" evidence="1">
    <location>
        <begin position="1"/>
        <end position="26"/>
    </location>
</feature>
<dbReference type="AlphaFoldDB" id="A0AAV4C4C7"/>
<proteinExistence type="predicted"/>
<dbReference type="Proteomes" id="UP000735302">
    <property type="component" value="Unassembled WGS sequence"/>
</dbReference>
<dbReference type="EMBL" id="BLXT01005798">
    <property type="protein sequence ID" value="GFO26235.1"/>
    <property type="molecule type" value="Genomic_DNA"/>
</dbReference>
<evidence type="ECO:0000256" key="1">
    <source>
        <dbReference type="SAM" id="MobiDB-lite"/>
    </source>
</evidence>
<name>A0AAV4C4C7_9GAST</name>
<reference evidence="2 3" key="1">
    <citation type="journal article" date="2021" name="Elife">
        <title>Chloroplast acquisition without the gene transfer in kleptoplastic sea slugs, Plakobranchus ocellatus.</title>
        <authorList>
            <person name="Maeda T."/>
            <person name="Takahashi S."/>
            <person name="Yoshida T."/>
            <person name="Shimamura S."/>
            <person name="Takaki Y."/>
            <person name="Nagai Y."/>
            <person name="Toyoda A."/>
            <person name="Suzuki Y."/>
            <person name="Arimoto A."/>
            <person name="Ishii H."/>
            <person name="Satoh N."/>
            <person name="Nishiyama T."/>
            <person name="Hasebe M."/>
            <person name="Maruyama T."/>
            <person name="Minagawa J."/>
            <person name="Obokata J."/>
            <person name="Shigenobu S."/>
        </authorList>
    </citation>
    <scope>NUCLEOTIDE SEQUENCE [LARGE SCALE GENOMIC DNA]</scope>
</reference>
<comment type="caution">
    <text evidence="2">The sequence shown here is derived from an EMBL/GenBank/DDBJ whole genome shotgun (WGS) entry which is preliminary data.</text>
</comment>
<accession>A0AAV4C4C7</accession>
<sequence>MFPPLTPDYPSSVSSSDGCSPEPQCSSTALLPEPVVSHSVAIAISNIAKTSPPGTLSCVWQRREQDGTRWNRVEQDPHLALLQERDPPSLKTHLLEHYLVCGRGGNRMEQGGSRWKAMEQDETGWNWVEQDPHLALLQERDPPSLKPHLLEHYLVCGRGGNRMEQDGTGWNSMEHQRAIMNSASHFEALTLETGLVSTASLEIVVLVAVYSHRFYFVFQADSFTSATSHGYDINTMFL</sequence>
<feature type="compositionally biased region" description="Low complexity" evidence="1">
    <location>
        <begin position="8"/>
        <end position="23"/>
    </location>
</feature>
<evidence type="ECO:0000313" key="3">
    <source>
        <dbReference type="Proteomes" id="UP000735302"/>
    </source>
</evidence>
<gene>
    <name evidence="2" type="ORF">PoB_005274000</name>
</gene>
<organism evidence="2 3">
    <name type="scientific">Plakobranchus ocellatus</name>
    <dbReference type="NCBI Taxonomy" id="259542"/>
    <lineage>
        <taxon>Eukaryota</taxon>
        <taxon>Metazoa</taxon>
        <taxon>Spiralia</taxon>
        <taxon>Lophotrochozoa</taxon>
        <taxon>Mollusca</taxon>
        <taxon>Gastropoda</taxon>
        <taxon>Heterobranchia</taxon>
        <taxon>Euthyneura</taxon>
        <taxon>Panpulmonata</taxon>
        <taxon>Sacoglossa</taxon>
        <taxon>Placobranchoidea</taxon>
        <taxon>Plakobranchidae</taxon>
        <taxon>Plakobranchus</taxon>
    </lineage>
</organism>
<keyword evidence="3" id="KW-1185">Reference proteome</keyword>
<evidence type="ECO:0000313" key="2">
    <source>
        <dbReference type="EMBL" id="GFO26235.1"/>
    </source>
</evidence>